<evidence type="ECO:0000313" key="2">
    <source>
        <dbReference type="EMBL" id="MQW31510.1"/>
    </source>
</evidence>
<dbReference type="RefSeq" id="WP_003528892.1">
    <property type="nucleotide sequence ID" value="NZ_BJNJ01000067.1"/>
</dbReference>
<evidence type="ECO:0000313" key="3">
    <source>
        <dbReference type="Proteomes" id="UP000429484"/>
    </source>
</evidence>
<feature type="transmembrane region" description="Helical" evidence="1">
    <location>
        <begin position="38"/>
        <end position="60"/>
    </location>
</feature>
<dbReference type="OMA" id="WIGNFSP"/>
<organism evidence="2 3">
    <name type="scientific">Rhizobium meliloti</name>
    <name type="common">Ensifer meliloti</name>
    <name type="synonym">Sinorhizobium meliloti</name>
    <dbReference type="NCBI Taxonomy" id="382"/>
    <lineage>
        <taxon>Bacteria</taxon>
        <taxon>Pseudomonadati</taxon>
        <taxon>Pseudomonadota</taxon>
        <taxon>Alphaproteobacteria</taxon>
        <taxon>Hyphomicrobiales</taxon>
        <taxon>Rhizobiaceae</taxon>
        <taxon>Sinorhizobium/Ensifer group</taxon>
        <taxon>Sinorhizobium</taxon>
    </lineage>
</organism>
<name>A0A222H3H8_RHIML</name>
<accession>A0A222H3H8</accession>
<evidence type="ECO:0008006" key="4">
    <source>
        <dbReference type="Google" id="ProtNLM"/>
    </source>
</evidence>
<dbReference type="AlphaFoldDB" id="A0A222H3H8"/>
<sequence>MSTPEKEKSPAVAAAIILLVVGIGFFALPSIMVRLGDISPWLAAAVGCLFVIAFFLIFWLRARYQRRKGL</sequence>
<reference evidence="2 3" key="1">
    <citation type="journal article" date="2013" name="Genome Biol.">
        <title>Comparative genomics of the core and accessory genomes of 48 Sinorhizobium strains comprising five genospecies.</title>
        <authorList>
            <person name="Sugawara M."/>
            <person name="Epstein B."/>
            <person name="Badgley B.D."/>
            <person name="Unno T."/>
            <person name="Xu L."/>
            <person name="Reese J."/>
            <person name="Gyaneshwar P."/>
            <person name="Denny R."/>
            <person name="Mudge J."/>
            <person name="Bharti A.K."/>
            <person name="Farmer A.D."/>
            <person name="May G.D."/>
            <person name="Woodward J.E."/>
            <person name="Medigue C."/>
            <person name="Vallenet D."/>
            <person name="Lajus A."/>
            <person name="Rouy Z."/>
            <person name="Martinez-Vaz B."/>
            <person name="Tiffin P."/>
            <person name="Young N.D."/>
            <person name="Sadowsky M.J."/>
        </authorList>
    </citation>
    <scope>NUCLEOTIDE SEQUENCE [LARGE SCALE GENOMIC DNA]</scope>
    <source>
        <strain evidence="2 3">N6B1</strain>
    </source>
</reference>
<evidence type="ECO:0000256" key="1">
    <source>
        <dbReference type="SAM" id="Phobius"/>
    </source>
</evidence>
<feature type="transmembrane region" description="Helical" evidence="1">
    <location>
        <begin position="12"/>
        <end position="32"/>
    </location>
</feature>
<dbReference type="KEGG" id="smer:DU99_15890"/>
<keyword evidence="1" id="KW-1133">Transmembrane helix</keyword>
<protein>
    <recommendedName>
        <fullName evidence="4">Intracellular growth attenuator family protein</fullName>
    </recommendedName>
</protein>
<proteinExistence type="predicted"/>
<comment type="caution">
    <text evidence="2">The sequence shown here is derived from an EMBL/GenBank/DDBJ whole genome shotgun (WGS) entry which is preliminary data.</text>
</comment>
<keyword evidence="1" id="KW-0472">Membrane</keyword>
<gene>
    <name evidence="2" type="ORF">GHK53_01200</name>
</gene>
<keyword evidence="1" id="KW-0812">Transmembrane</keyword>
<dbReference type="Proteomes" id="UP000429484">
    <property type="component" value="Unassembled WGS sequence"/>
</dbReference>
<dbReference type="GeneID" id="89577309"/>
<dbReference type="EMBL" id="WISR01000017">
    <property type="protein sequence ID" value="MQW31510.1"/>
    <property type="molecule type" value="Genomic_DNA"/>
</dbReference>